<dbReference type="Proteomes" id="UP000445144">
    <property type="component" value="Unassembled WGS sequence"/>
</dbReference>
<gene>
    <name evidence="1" type="ORF">CHRY9293_03254</name>
</gene>
<evidence type="ECO:0000313" key="2">
    <source>
        <dbReference type="Proteomes" id="UP000445144"/>
    </source>
</evidence>
<protein>
    <submittedName>
        <fullName evidence="1">Uncharacterized protein</fullName>
    </submittedName>
</protein>
<proteinExistence type="predicted"/>
<evidence type="ECO:0000313" key="1">
    <source>
        <dbReference type="EMBL" id="CAA7197200.1"/>
    </source>
</evidence>
<keyword evidence="2" id="KW-1185">Reference proteome</keyword>
<accession>A0A6N4X861</accession>
<name>A0A6N4X861_9FLAO</name>
<organism evidence="1 2">
    <name type="scientific">Chryseobacterium potabilaquae</name>
    <dbReference type="NCBI Taxonomy" id="2675057"/>
    <lineage>
        <taxon>Bacteria</taxon>
        <taxon>Pseudomonadati</taxon>
        <taxon>Bacteroidota</taxon>
        <taxon>Flavobacteriia</taxon>
        <taxon>Flavobacteriales</taxon>
        <taxon>Weeksellaceae</taxon>
        <taxon>Chryseobacterium group</taxon>
        <taxon>Chryseobacterium</taxon>
    </lineage>
</organism>
<sequence length="101" mass="12100">MQAFQSTIIKHKNKEIFSIGDVHFDNKNISINVSGIFSQKRVKISWESVRTKNYFTYFAVYSQQNPKEINRSYYYLEDWNTNILYSVLRTILRDKGIESYK</sequence>
<reference evidence="1 2" key="1">
    <citation type="submission" date="2020-01" db="EMBL/GenBank/DDBJ databases">
        <authorList>
            <person name="Rodrigo-Torres L."/>
            <person name="Arahal R. D."/>
            <person name="Lucena T."/>
        </authorList>
    </citation>
    <scope>NUCLEOTIDE SEQUENCE [LARGE SCALE GENOMIC DNA]</scope>
    <source>
        <strain evidence="1 2">CECT 9293</strain>
    </source>
</reference>
<dbReference type="EMBL" id="CACVBR010000042">
    <property type="protein sequence ID" value="CAA7197200.1"/>
    <property type="molecule type" value="Genomic_DNA"/>
</dbReference>
<dbReference type="AlphaFoldDB" id="A0A6N4X861"/>